<protein>
    <submittedName>
        <fullName evidence="2">CLUMA_CG012233, isoform A</fullName>
    </submittedName>
</protein>
<evidence type="ECO:0000256" key="1">
    <source>
        <dbReference type="SAM" id="Phobius"/>
    </source>
</evidence>
<name>A0A1J1IFV4_9DIPT</name>
<sequence length="80" mass="9492">MKKRIEKRNVTNVFRICLMHRDVVRNMRECKKKAQKLSATYNETQTGDHTMRNLIILKLHCIYCNLLFTSFSTTLFVAIL</sequence>
<keyword evidence="1" id="KW-1133">Transmembrane helix</keyword>
<feature type="transmembrane region" description="Helical" evidence="1">
    <location>
        <begin position="61"/>
        <end position="79"/>
    </location>
</feature>
<evidence type="ECO:0000313" key="2">
    <source>
        <dbReference type="EMBL" id="CRK99091.1"/>
    </source>
</evidence>
<keyword evidence="1" id="KW-0472">Membrane</keyword>
<organism evidence="2 3">
    <name type="scientific">Clunio marinus</name>
    <dbReference type="NCBI Taxonomy" id="568069"/>
    <lineage>
        <taxon>Eukaryota</taxon>
        <taxon>Metazoa</taxon>
        <taxon>Ecdysozoa</taxon>
        <taxon>Arthropoda</taxon>
        <taxon>Hexapoda</taxon>
        <taxon>Insecta</taxon>
        <taxon>Pterygota</taxon>
        <taxon>Neoptera</taxon>
        <taxon>Endopterygota</taxon>
        <taxon>Diptera</taxon>
        <taxon>Nematocera</taxon>
        <taxon>Chironomoidea</taxon>
        <taxon>Chironomidae</taxon>
        <taxon>Clunio</taxon>
    </lineage>
</organism>
<keyword evidence="3" id="KW-1185">Reference proteome</keyword>
<evidence type="ECO:0000313" key="3">
    <source>
        <dbReference type="Proteomes" id="UP000183832"/>
    </source>
</evidence>
<reference evidence="2 3" key="1">
    <citation type="submission" date="2015-04" db="EMBL/GenBank/DDBJ databases">
        <authorList>
            <person name="Syromyatnikov M.Y."/>
            <person name="Popov V.N."/>
        </authorList>
    </citation>
    <scope>NUCLEOTIDE SEQUENCE [LARGE SCALE GENOMIC DNA]</scope>
</reference>
<dbReference type="AlphaFoldDB" id="A0A1J1IFV4"/>
<dbReference type="Proteomes" id="UP000183832">
    <property type="component" value="Unassembled WGS sequence"/>
</dbReference>
<keyword evidence="1" id="KW-0812">Transmembrane</keyword>
<gene>
    <name evidence="2" type="ORF">CLUMA_CG012233</name>
</gene>
<accession>A0A1J1IFV4</accession>
<proteinExistence type="predicted"/>
<dbReference type="EMBL" id="CVRI01000048">
    <property type="protein sequence ID" value="CRK99091.1"/>
    <property type="molecule type" value="Genomic_DNA"/>
</dbReference>